<dbReference type="EMBL" id="JAJAGQ010000023">
    <property type="protein sequence ID" value="KAJ8527980.1"/>
    <property type="molecule type" value="Genomic_DNA"/>
</dbReference>
<dbReference type="AlphaFoldDB" id="A0A9Q1L5V2"/>
<dbReference type="OrthoDB" id="1305022at2759"/>
<dbReference type="GO" id="GO:0000398">
    <property type="term" value="P:mRNA splicing, via spliceosome"/>
    <property type="evidence" value="ECO:0007669"/>
    <property type="project" value="TreeGrafter"/>
</dbReference>
<dbReference type="Proteomes" id="UP001152561">
    <property type="component" value="Unassembled WGS sequence"/>
</dbReference>
<evidence type="ECO:0000313" key="3">
    <source>
        <dbReference type="EMBL" id="KAJ8527980.1"/>
    </source>
</evidence>
<dbReference type="InterPro" id="IPR051112">
    <property type="entry name" value="CWC26_splicing_factor"/>
</dbReference>
<organism evidence="3 4">
    <name type="scientific">Anisodus acutangulus</name>
    <dbReference type="NCBI Taxonomy" id="402998"/>
    <lineage>
        <taxon>Eukaryota</taxon>
        <taxon>Viridiplantae</taxon>
        <taxon>Streptophyta</taxon>
        <taxon>Embryophyta</taxon>
        <taxon>Tracheophyta</taxon>
        <taxon>Spermatophyta</taxon>
        <taxon>Magnoliopsida</taxon>
        <taxon>eudicotyledons</taxon>
        <taxon>Gunneridae</taxon>
        <taxon>Pentapetalae</taxon>
        <taxon>asterids</taxon>
        <taxon>lamiids</taxon>
        <taxon>Solanales</taxon>
        <taxon>Solanaceae</taxon>
        <taxon>Solanoideae</taxon>
        <taxon>Hyoscyameae</taxon>
        <taxon>Anisodus</taxon>
    </lineage>
</organism>
<comment type="similarity">
    <text evidence="1">Belongs to the CWC26 family.</text>
</comment>
<dbReference type="GO" id="GO:0070274">
    <property type="term" value="C:RES complex"/>
    <property type="evidence" value="ECO:0007669"/>
    <property type="project" value="TreeGrafter"/>
</dbReference>
<evidence type="ECO:0000256" key="1">
    <source>
        <dbReference type="ARBA" id="ARBA00011069"/>
    </source>
</evidence>
<name>A0A9Q1L5V2_9SOLA</name>
<evidence type="ECO:0000256" key="2">
    <source>
        <dbReference type="SAM" id="MobiDB-lite"/>
    </source>
</evidence>
<evidence type="ECO:0008006" key="5">
    <source>
        <dbReference type="Google" id="ProtNLM"/>
    </source>
</evidence>
<accession>A0A9Q1L5V2</accession>
<reference evidence="4" key="1">
    <citation type="journal article" date="2023" name="Proc. Natl. Acad. Sci. U.S.A.">
        <title>Genomic and structural basis for evolution of tropane alkaloid biosynthesis.</title>
        <authorList>
            <person name="Wanga Y.-J."/>
            <person name="Taina T."/>
            <person name="Yua J.-Y."/>
            <person name="Lia J."/>
            <person name="Xua B."/>
            <person name="Chenc J."/>
            <person name="D'Auriad J.C."/>
            <person name="Huanga J.-P."/>
            <person name="Huanga S.-X."/>
        </authorList>
    </citation>
    <scope>NUCLEOTIDE SEQUENCE [LARGE SCALE GENOMIC DNA]</scope>
    <source>
        <strain evidence="4">cv. KIB-2019</strain>
    </source>
</reference>
<dbReference type="PANTHER" id="PTHR31809">
    <property type="entry name" value="BUD13 HOMOLOG"/>
    <property type="match status" value="1"/>
</dbReference>
<dbReference type="GO" id="GO:0003723">
    <property type="term" value="F:RNA binding"/>
    <property type="evidence" value="ECO:0007669"/>
    <property type="project" value="TreeGrafter"/>
</dbReference>
<dbReference type="InterPro" id="IPR018609">
    <property type="entry name" value="Bud13"/>
</dbReference>
<proteinExistence type="inferred from homology"/>
<keyword evidence="4" id="KW-1185">Reference proteome</keyword>
<comment type="caution">
    <text evidence="3">The sequence shown here is derived from an EMBL/GenBank/DDBJ whole genome shotgun (WGS) entry which is preliminary data.</text>
</comment>
<dbReference type="GO" id="GO:0005684">
    <property type="term" value="C:U2-type spliceosomal complex"/>
    <property type="evidence" value="ECO:0007669"/>
    <property type="project" value="TreeGrafter"/>
</dbReference>
<evidence type="ECO:0000313" key="4">
    <source>
        <dbReference type="Proteomes" id="UP001152561"/>
    </source>
</evidence>
<feature type="region of interest" description="Disordered" evidence="2">
    <location>
        <begin position="1"/>
        <end position="102"/>
    </location>
</feature>
<sequence length="291" mass="33633">MVRIKPAGTSDADLSPSGRRQTHGKSPPDMLDISPPRRGRPDQGDQRAFPTIDHQNALDDLFSRPSSHFSADGSTLDSDLYSSRKAREKSPTMKQRPKTGLVTSKDIKEEIAKTKKEDMLRFEDMDPLLSGRGAEPEIKLEWRKGLAQKRELESRFQELESEKDRPFARNRDDPELERMLKERLRWGDPMAHLVKKNKGRRWIKRGLDVPANRYSIRPGRHWDGVDRSTGYEKELFKRVNEKRATERETYLCERSCYVFSMSGNTLHRGNMGLCCLFAVIFLKLEVLQTDN</sequence>
<dbReference type="Pfam" id="PF09736">
    <property type="entry name" value="Bud13"/>
    <property type="match status" value="1"/>
</dbReference>
<feature type="compositionally biased region" description="Polar residues" evidence="2">
    <location>
        <begin position="64"/>
        <end position="81"/>
    </location>
</feature>
<protein>
    <recommendedName>
        <fullName evidence="5">BUD13 homolog</fullName>
    </recommendedName>
</protein>
<gene>
    <name evidence="3" type="ORF">K7X08_015431</name>
</gene>
<dbReference type="PANTHER" id="PTHR31809:SF0">
    <property type="entry name" value="BUD13 HOMOLOG"/>
    <property type="match status" value="1"/>
</dbReference>